<evidence type="ECO:0000313" key="8">
    <source>
        <dbReference type="Proteomes" id="UP000317494"/>
    </source>
</evidence>
<evidence type="ECO:0000256" key="1">
    <source>
        <dbReference type="ARBA" id="ARBA00022723"/>
    </source>
</evidence>
<keyword evidence="2 4" id="KW-0863">Zinc-finger</keyword>
<dbReference type="STRING" id="286115.A0A507CVR2"/>
<feature type="domain" description="SET" evidence="5">
    <location>
        <begin position="20"/>
        <end position="247"/>
    </location>
</feature>
<dbReference type="Proteomes" id="UP000317494">
    <property type="component" value="Unassembled WGS sequence"/>
</dbReference>
<dbReference type="GO" id="GO:0008270">
    <property type="term" value="F:zinc ion binding"/>
    <property type="evidence" value="ECO:0007669"/>
    <property type="project" value="UniProtKB-KW"/>
</dbReference>
<proteinExistence type="predicted"/>
<dbReference type="SUPFAM" id="SSF82199">
    <property type="entry name" value="SET domain"/>
    <property type="match status" value="1"/>
</dbReference>
<dbReference type="InterPro" id="IPR002893">
    <property type="entry name" value="Znf_MYND"/>
</dbReference>
<feature type="domain" description="MYND-type" evidence="6">
    <location>
        <begin position="65"/>
        <end position="102"/>
    </location>
</feature>
<dbReference type="Pfam" id="PF00856">
    <property type="entry name" value="SET"/>
    <property type="match status" value="1"/>
</dbReference>
<reference evidence="7 8" key="1">
    <citation type="journal article" date="2019" name="Sci. Rep.">
        <title>Comparative genomics of chytrid fungi reveal insights into the obligate biotrophic and pathogenic lifestyle of Synchytrium endobioticum.</title>
        <authorList>
            <person name="van de Vossenberg B.T.L.H."/>
            <person name="Warris S."/>
            <person name="Nguyen H.D.T."/>
            <person name="van Gent-Pelzer M.P.E."/>
            <person name="Joly D.L."/>
            <person name="van de Geest H.C."/>
            <person name="Bonants P.J.M."/>
            <person name="Smith D.S."/>
            <person name="Levesque C.A."/>
            <person name="van der Lee T.A.J."/>
        </authorList>
    </citation>
    <scope>NUCLEOTIDE SEQUENCE [LARGE SCALE GENOMIC DNA]</scope>
    <source>
        <strain evidence="7 8">MB42</strain>
    </source>
</reference>
<dbReference type="Gene3D" id="1.10.220.160">
    <property type="match status" value="1"/>
</dbReference>
<dbReference type="InterPro" id="IPR001214">
    <property type="entry name" value="SET_dom"/>
</dbReference>
<evidence type="ECO:0000256" key="3">
    <source>
        <dbReference type="ARBA" id="ARBA00022833"/>
    </source>
</evidence>
<dbReference type="InterPro" id="IPR050869">
    <property type="entry name" value="H3K4_H4K5_MeTrfase"/>
</dbReference>
<comment type="caution">
    <text evidence="7">The sequence shown here is derived from an EMBL/GenBank/DDBJ whole genome shotgun (WGS) entry which is preliminary data.</text>
</comment>
<keyword evidence="8" id="KW-1185">Reference proteome</keyword>
<dbReference type="PROSITE" id="PS01360">
    <property type="entry name" value="ZF_MYND_1"/>
    <property type="match status" value="1"/>
</dbReference>
<dbReference type="GO" id="GO:0005634">
    <property type="term" value="C:nucleus"/>
    <property type="evidence" value="ECO:0007669"/>
    <property type="project" value="TreeGrafter"/>
</dbReference>
<dbReference type="InterPro" id="IPR046341">
    <property type="entry name" value="SET_dom_sf"/>
</dbReference>
<evidence type="ECO:0000313" key="7">
    <source>
        <dbReference type="EMBL" id="TPX43312.1"/>
    </source>
</evidence>
<evidence type="ECO:0008006" key="9">
    <source>
        <dbReference type="Google" id="ProtNLM"/>
    </source>
</evidence>
<dbReference type="Gene3D" id="2.170.270.10">
    <property type="entry name" value="SET domain"/>
    <property type="match status" value="1"/>
</dbReference>
<dbReference type="PROSITE" id="PS50280">
    <property type="entry name" value="SET"/>
    <property type="match status" value="1"/>
</dbReference>
<gene>
    <name evidence="7" type="ORF">SeMB42_g04773</name>
</gene>
<dbReference type="PROSITE" id="PS50865">
    <property type="entry name" value="ZF_MYND_2"/>
    <property type="match status" value="1"/>
</dbReference>
<dbReference type="PANTHER" id="PTHR12197">
    <property type="entry name" value="HISTONE-LYSINE N-METHYLTRANSFERASE SMYD"/>
    <property type="match status" value="1"/>
</dbReference>
<dbReference type="Gene3D" id="6.10.140.2220">
    <property type="match status" value="1"/>
</dbReference>
<evidence type="ECO:0000259" key="6">
    <source>
        <dbReference type="PROSITE" id="PS50865"/>
    </source>
</evidence>
<dbReference type="VEuPathDB" id="FungiDB:SeMB42_g04773"/>
<evidence type="ECO:0000256" key="2">
    <source>
        <dbReference type="ARBA" id="ARBA00022771"/>
    </source>
</evidence>
<keyword evidence="3" id="KW-0862">Zinc</keyword>
<sequence>MTREASAGERVASTFPGTCAAVELRDAGSKGKGLYAADKCKSGETLFAEAAYAAVVHDAYILTTCSFCFGSPAFFKCGACSYFVYCNRHCQRKDWTDHRDECSNLRRVSPRRPGTTVRLASRLLQKRIRTPESFKVLARLQTHRKKFKEEAKEQFAAISIIVTEFMTPQKCPPPDELLDLVCCLSINAHSISNEETVNVGVGLYPMTLAMVNHSCRPNTFAFFHGSAVRLKCARPIEKGEELSLAYVAIEEPMVDRRRALKSQYLFDCFCEICGPILAGAELDARQRVLCPNSMCAGRGRYVDVGDHIQKPECIVCGMFHEKHWPLVRAEIAEARRLYTLASSCRSDQDAVTLLAQASKLLRHHSDGATDILTIRRALEDRYIQIQSWSAAYDAVQETLESIVSVYGSCGRITIETIQLLKVAKISLLVDGPRSYEWFRKASVAAEITYGRTHPLTVAAYKSLMECCLSGHS</sequence>
<dbReference type="PANTHER" id="PTHR12197:SF251">
    <property type="entry name" value="EG:BACR7C10.4 PROTEIN"/>
    <property type="match status" value="1"/>
</dbReference>
<dbReference type="EMBL" id="QEAN01000203">
    <property type="protein sequence ID" value="TPX43312.1"/>
    <property type="molecule type" value="Genomic_DNA"/>
</dbReference>
<dbReference type="AlphaFoldDB" id="A0A507CVR2"/>
<dbReference type="Pfam" id="PF01753">
    <property type="entry name" value="zf-MYND"/>
    <property type="match status" value="1"/>
</dbReference>
<organism evidence="7 8">
    <name type="scientific">Synchytrium endobioticum</name>
    <dbReference type="NCBI Taxonomy" id="286115"/>
    <lineage>
        <taxon>Eukaryota</taxon>
        <taxon>Fungi</taxon>
        <taxon>Fungi incertae sedis</taxon>
        <taxon>Chytridiomycota</taxon>
        <taxon>Chytridiomycota incertae sedis</taxon>
        <taxon>Chytridiomycetes</taxon>
        <taxon>Synchytriales</taxon>
        <taxon>Synchytriaceae</taxon>
        <taxon>Synchytrium</taxon>
    </lineage>
</organism>
<evidence type="ECO:0000256" key="4">
    <source>
        <dbReference type="PROSITE-ProRule" id="PRU00134"/>
    </source>
</evidence>
<protein>
    <recommendedName>
        <fullName evidence="9">MYND-type domain-containing protein</fullName>
    </recommendedName>
</protein>
<accession>A0A507CVR2</accession>
<evidence type="ECO:0000259" key="5">
    <source>
        <dbReference type="PROSITE" id="PS50280"/>
    </source>
</evidence>
<name>A0A507CVR2_9FUNG</name>
<keyword evidence="1" id="KW-0479">Metal-binding</keyword>